<accession>A0AAQ3QBJ6</accession>
<dbReference type="EMBL" id="CP136894">
    <property type="protein sequence ID" value="WOL06696.1"/>
    <property type="molecule type" value="Genomic_DNA"/>
</dbReference>
<name>A0AAQ3QBJ6_9LILI</name>
<feature type="repeat" description="PPR" evidence="3">
    <location>
        <begin position="305"/>
        <end position="339"/>
    </location>
</feature>
<organism evidence="4 5">
    <name type="scientific">Canna indica</name>
    <name type="common">Indian-shot</name>
    <dbReference type="NCBI Taxonomy" id="4628"/>
    <lineage>
        <taxon>Eukaryota</taxon>
        <taxon>Viridiplantae</taxon>
        <taxon>Streptophyta</taxon>
        <taxon>Embryophyta</taxon>
        <taxon>Tracheophyta</taxon>
        <taxon>Spermatophyta</taxon>
        <taxon>Magnoliopsida</taxon>
        <taxon>Liliopsida</taxon>
        <taxon>Zingiberales</taxon>
        <taxon>Cannaceae</taxon>
        <taxon>Canna</taxon>
    </lineage>
</organism>
<evidence type="ECO:0000313" key="5">
    <source>
        <dbReference type="Proteomes" id="UP001327560"/>
    </source>
</evidence>
<evidence type="ECO:0000256" key="1">
    <source>
        <dbReference type="ARBA" id="ARBA00022737"/>
    </source>
</evidence>
<keyword evidence="1" id="KW-0677">Repeat</keyword>
<dbReference type="PANTHER" id="PTHR47926">
    <property type="entry name" value="PENTATRICOPEPTIDE REPEAT-CONTAINING PROTEIN"/>
    <property type="match status" value="1"/>
</dbReference>
<proteinExistence type="inferred from homology"/>
<dbReference type="Proteomes" id="UP001327560">
    <property type="component" value="Chromosome 5"/>
</dbReference>
<evidence type="ECO:0000256" key="3">
    <source>
        <dbReference type="PROSITE-ProRule" id="PRU00708"/>
    </source>
</evidence>
<dbReference type="Pfam" id="PF13041">
    <property type="entry name" value="PPR_2"/>
    <property type="match status" value="1"/>
</dbReference>
<dbReference type="Pfam" id="PF20431">
    <property type="entry name" value="E_motif"/>
    <property type="match status" value="1"/>
</dbReference>
<dbReference type="PROSITE" id="PS51375">
    <property type="entry name" value="PPR"/>
    <property type="match status" value="2"/>
</dbReference>
<dbReference type="Pfam" id="PF01535">
    <property type="entry name" value="PPR"/>
    <property type="match status" value="6"/>
</dbReference>
<evidence type="ECO:0000313" key="4">
    <source>
        <dbReference type="EMBL" id="WOL06696.1"/>
    </source>
</evidence>
<gene>
    <name evidence="4" type="ORF">Cni_G15430</name>
</gene>
<feature type="repeat" description="PPR" evidence="3">
    <location>
        <begin position="38"/>
        <end position="72"/>
    </location>
</feature>
<dbReference type="InterPro" id="IPR046848">
    <property type="entry name" value="E_motif"/>
</dbReference>
<dbReference type="FunFam" id="1.25.40.10:FF:000090">
    <property type="entry name" value="Pentatricopeptide repeat-containing protein, chloroplastic"/>
    <property type="match status" value="1"/>
</dbReference>
<protein>
    <submittedName>
        <fullName evidence="4">Pentatricopeptide repeat-containing protein</fullName>
    </submittedName>
</protein>
<keyword evidence="5" id="KW-1185">Reference proteome</keyword>
<dbReference type="InterPro" id="IPR011990">
    <property type="entry name" value="TPR-like_helical_dom_sf"/>
</dbReference>
<sequence>MPAPGLSPAVATTLIKTLCRRRSFALARQVFDQMPDPDVVAWTALLSGYASNGCPEDALATFRRMLSSGVCPNRYTASSVLTACRGLRSRRAGSAVHGTAARRGIGDGAYVENALLDLYASCGCIADAETVFGEMTERTVSAWTTIHASSSIGCVTIGRQLHAFVMKAGYDSNLPVANALLDMYSRCMNSSPAAKKLFDEMPQKDLITWNAMIASLERCNSHEALLLFLEMESHDMRPCSFTYSSIVAACANLATLNFGQQVHASTIRRGYQGNLQVANALVDMYAKCGSIANSRKVFDDMAVRDLISWTSLLTGYGMNGYGQEAIELFEEMMNVGLQPDYVLLMGVLTACSHAGLVDEGLRYFRLMSTEYNVPPNKEVYGCVIDLLGRAERITEAYELIETMPLEPDEAIWGALLGACKMHKNVHLGRLAAHKILEMKPNDPKTFVLLSNIYAAGNAWGDFAETMRSLRGQGKKKEVGMSWIEVRNEVCSFAANDRSSHHVASVYEVLQELLQHMNQDVCELDSNWLLHDFSDVA</sequence>
<dbReference type="InterPro" id="IPR046960">
    <property type="entry name" value="PPR_At4g14850-like_plant"/>
</dbReference>
<dbReference type="AlphaFoldDB" id="A0AAQ3QBJ6"/>
<dbReference type="NCBIfam" id="TIGR00756">
    <property type="entry name" value="PPR"/>
    <property type="match status" value="3"/>
</dbReference>
<dbReference type="InterPro" id="IPR002885">
    <property type="entry name" value="PPR_rpt"/>
</dbReference>
<evidence type="ECO:0000256" key="2">
    <source>
        <dbReference type="ARBA" id="ARBA00061659"/>
    </source>
</evidence>
<reference evidence="4 5" key="1">
    <citation type="submission" date="2023-10" db="EMBL/GenBank/DDBJ databases">
        <title>Chromosome-scale genome assembly provides insights into flower coloration mechanisms of Canna indica.</title>
        <authorList>
            <person name="Li C."/>
        </authorList>
    </citation>
    <scope>NUCLEOTIDE SEQUENCE [LARGE SCALE GENOMIC DNA]</scope>
    <source>
        <tissue evidence="4">Flower</tissue>
    </source>
</reference>
<dbReference type="FunFam" id="1.25.40.10:FF:000196">
    <property type="entry name" value="Pentatricopeptide repeat-containing protein At4g14850"/>
    <property type="match status" value="1"/>
</dbReference>
<dbReference type="GO" id="GO:0009451">
    <property type="term" value="P:RNA modification"/>
    <property type="evidence" value="ECO:0007669"/>
    <property type="project" value="InterPro"/>
</dbReference>
<dbReference type="Gene3D" id="1.25.40.10">
    <property type="entry name" value="Tetratricopeptide repeat domain"/>
    <property type="match status" value="3"/>
</dbReference>
<dbReference type="PANTHER" id="PTHR47926:SF448">
    <property type="entry name" value="PENTACOTRIPEPTIDE-REPEAT REGION OF PRORP DOMAIN-CONTAINING PROTEIN"/>
    <property type="match status" value="1"/>
</dbReference>
<dbReference type="GO" id="GO:0003723">
    <property type="term" value="F:RNA binding"/>
    <property type="evidence" value="ECO:0007669"/>
    <property type="project" value="InterPro"/>
</dbReference>
<comment type="similarity">
    <text evidence="2">Belongs to the PPR family. PCMP-E subfamily.</text>
</comment>